<feature type="non-terminal residue" evidence="2">
    <location>
        <position position="1"/>
    </location>
</feature>
<dbReference type="PANTHER" id="PTHR32305:SF15">
    <property type="entry name" value="PROTEIN RHSA-RELATED"/>
    <property type="match status" value="1"/>
</dbReference>
<accession>A0A328C4K7</accession>
<evidence type="ECO:0000313" key="3">
    <source>
        <dbReference type="Proteomes" id="UP000249169"/>
    </source>
</evidence>
<dbReference type="InterPro" id="IPR050708">
    <property type="entry name" value="T6SS_VgrG/RHS"/>
</dbReference>
<dbReference type="Gene3D" id="2.180.10.10">
    <property type="entry name" value="RHS repeat-associated core"/>
    <property type="match status" value="1"/>
</dbReference>
<dbReference type="InterPro" id="IPR022385">
    <property type="entry name" value="Rhs_assc_core"/>
</dbReference>
<feature type="region of interest" description="Disordered" evidence="1">
    <location>
        <begin position="212"/>
        <end position="236"/>
    </location>
</feature>
<proteinExistence type="predicted"/>
<evidence type="ECO:0000256" key="1">
    <source>
        <dbReference type="SAM" id="MobiDB-lite"/>
    </source>
</evidence>
<dbReference type="PANTHER" id="PTHR32305">
    <property type="match status" value="1"/>
</dbReference>
<organism evidence="2 3">
    <name type="scientific">Lujinxingia litoralis</name>
    <dbReference type="NCBI Taxonomy" id="2211119"/>
    <lineage>
        <taxon>Bacteria</taxon>
        <taxon>Deltaproteobacteria</taxon>
        <taxon>Bradymonadales</taxon>
        <taxon>Lujinxingiaceae</taxon>
        <taxon>Lujinxingia</taxon>
    </lineage>
</organism>
<evidence type="ECO:0000313" key="2">
    <source>
        <dbReference type="EMBL" id="RAL19960.1"/>
    </source>
</evidence>
<comment type="caution">
    <text evidence="2">The sequence shown here is derived from an EMBL/GenBank/DDBJ whole genome shotgun (WGS) entry which is preliminary data.</text>
</comment>
<dbReference type="EMBL" id="QHKO01000025">
    <property type="protein sequence ID" value="RAL19960.1"/>
    <property type="molecule type" value="Genomic_DNA"/>
</dbReference>
<dbReference type="AlphaFoldDB" id="A0A328C4K7"/>
<dbReference type="PRINTS" id="PR00394">
    <property type="entry name" value="RHSPROTEIN"/>
</dbReference>
<reference evidence="2 3" key="1">
    <citation type="submission" date="2018-05" db="EMBL/GenBank/DDBJ databases">
        <title>Lujinxingia marina gen. nov. sp. nov., a new facultative anaerobic member of the class Deltaproteobacteria, and proposal of Lujinxingaceae fam. nov.</title>
        <authorList>
            <person name="Li C.-M."/>
        </authorList>
    </citation>
    <scope>NUCLEOTIDE SEQUENCE [LARGE SCALE GENOMIC DNA]</scope>
    <source>
        <strain evidence="2 3">B210</strain>
    </source>
</reference>
<dbReference type="Proteomes" id="UP000249169">
    <property type="component" value="Unassembled WGS sequence"/>
</dbReference>
<feature type="compositionally biased region" description="Basic and acidic residues" evidence="1">
    <location>
        <begin position="219"/>
        <end position="232"/>
    </location>
</feature>
<gene>
    <name evidence="2" type="ORF">DL240_19485</name>
</gene>
<feature type="region of interest" description="Disordered" evidence="1">
    <location>
        <begin position="255"/>
        <end position="274"/>
    </location>
</feature>
<dbReference type="OrthoDB" id="9757552at2"/>
<evidence type="ECO:0008006" key="4">
    <source>
        <dbReference type="Google" id="ProtNLM"/>
    </source>
</evidence>
<protein>
    <recommendedName>
        <fullName evidence="4">RHS repeat-associated core domain-containing protein</fullName>
    </recommendedName>
</protein>
<dbReference type="NCBIfam" id="TIGR03696">
    <property type="entry name" value="Rhs_assc_core"/>
    <property type="match status" value="1"/>
</dbReference>
<sequence>VGPDIFNAQKPAVRYELGDHLGSSSVVVSETGGLISREEYRPYGESSFGSYAKKRYRFTGKERDEESGLYYHGARYYSPWLCRWTAPDPAGMVDGVNVYAYVRGNPVRLVDPGGMEGEESQSTCLPVEGSDVDLAIRARDGKGYPNAGYRGLDVPNVAADQVQRDIEQDEFRARSGEVSSREPDIVDLGNSLFEVGVGLGLGGLRSLEEAWHGTLGNPGHHETPESRVREPETPEEELGDALSIFFPIGIRGGGSRGAGGVPTNSIRSNVRREKSVESSREYARQFASSPEREQVLERVIQDDGLLNMSQTIQSQFEPGGSRSFITNEAMLTAIGTGRREIDPKKSADHFMYYIPASHRNHSGTLEVLVHEPSGQIRHVLFRRQR</sequence>
<name>A0A328C4K7_9DELT</name>
<keyword evidence="3" id="KW-1185">Reference proteome</keyword>
<dbReference type="RefSeq" id="WP_146618441.1">
    <property type="nucleotide sequence ID" value="NZ_QHKO01000025.1"/>
</dbReference>